<dbReference type="Proteomes" id="UP001472677">
    <property type="component" value="Unassembled WGS sequence"/>
</dbReference>
<gene>
    <name evidence="3" type="ORF">V6N12_017929</name>
</gene>
<feature type="compositionally biased region" description="Polar residues" evidence="2">
    <location>
        <begin position="109"/>
        <end position="127"/>
    </location>
</feature>
<dbReference type="EMBL" id="JBBPBM010000107">
    <property type="protein sequence ID" value="KAK8507636.1"/>
    <property type="molecule type" value="Genomic_DNA"/>
</dbReference>
<comment type="caution">
    <text evidence="3">The sequence shown here is derived from an EMBL/GenBank/DDBJ whole genome shotgun (WGS) entry which is preliminary data.</text>
</comment>
<evidence type="ECO:0000313" key="4">
    <source>
        <dbReference type="Proteomes" id="UP001472677"/>
    </source>
</evidence>
<keyword evidence="1" id="KW-0175">Coiled coil</keyword>
<evidence type="ECO:0000313" key="3">
    <source>
        <dbReference type="EMBL" id="KAK8507636.1"/>
    </source>
</evidence>
<feature type="coiled-coil region" evidence="1">
    <location>
        <begin position="180"/>
        <end position="243"/>
    </location>
</feature>
<organism evidence="3 4">
    <name type="scientific">Hibiscus sabdariffa</name>
    <name type="common">roselle</name>
    <dbReference type="NCBI Taxonomy" id="183260"/>
    <lineage>
        <taxon>Eukaryota</taxon>
        <taxon>Viridiplantae</taxon>
        <taxon>Streptophyta</taxon>
        <taxon>Embryophyta</taxon>
        <taxon>Tracheophyta</taxon>
        <taxon>Spermatophyta</taxon>
        <taxon>Magnoliopsida</taxon>
        <taxon>eudicotyledons</taxon>
        <taxon>Gunneridae</taxon>
        <taxon>Pentapetalae</taxon>
        <taxon>rosids</taxon>
        <taxon>malvids</taxon>
        <taxon>Malvales</taxon>
        <taxon>Malvaceae</taxon>
        <taxon>Malvoideae</taxon>
        <taxon>Hibiscus</taxon>
    </lineage>
</organism>
<dbReference type="Pfam" id="PF03004">
    <property type="entry name" value="Transposase_24"/>
    <property type="match status" value="1"/>
</dbReference>
<name>A0ABR2BKE6_9ROSI</name>
<accession>A0ABR2BKE6</accession>
<proteinExistence type="predicted"/>
<dbReference type="PANTHER" id="PTHR33144:SF25">
    <property type="entry name" value="DUF4216 DOMAIN-CONTAINING PROTEIN"/>
    <property type="match status" value="1"/>
</dbReference>
<evidence type="ECO:0000256" key="2">
    <source>
        <dbReference type="SAM" id="MobiDB-lite"/>
    </source>
</evidence>
<protein>
    <recommendedName>
        <fullName evidence="5">Transposase, Ptta/En/Spm, plant</fullName>
    </recommendedName>
</protein>
<evidence type="ECO:0000256" key="1">
    <source>
        <dbReference type="SAM" id="Coils"/>
    </source>
</evidence>
<sequence>MGNESYHWIERTPSRYLPETAGQYCIPSSDEGPNAFRKSKGNFVLKRMNKLGKKADTLAHGVREHVKLGPKITETVKGKLSLGAIMHKSKRVRVAPLTPDDRNRRTKSKSNTNDGSINNQEEAQANPPNDVKIDDWKNWCKHFESDKFQVQSKANKNNREKMRIPHTSGSKSFIQRIYELENIQENIENHSEELDVEHVEPVEPAEMKLYYDAHHKKDGTWVNQQAEENYEKMKTILSEEIEKGIEVNGRQILEKVLNVKYGYTRGLGHGVKPSSSAELELESALNAERVENEKRTQELVVQLQSQNDKILDQNATINELKKNQDVLQSQIQQLLTRFGENTST</sequence>
<dbReference type="InterPro" id="IPR004252">
    <property type="entry name" value="Probable_transposase_24"/>
</dbReference>
<feature type="coiled-coil region" evidence="1">
    <location>
        <begin position="303"/>
        <end position="337"/>
    </location>
</feature>
<reference evidence="3 4" key="1">
    <citation type="journal article" date="2024" name="G3 (Bethesda)">
        <title>Genome assembly of Hibiscus sabdariffa L. provides insights into metabolisms of medicinal natural products.</title>
        <authorList>
            <person name="Kim T."/>
        </authorList>
    </citation>
    <scope>NUCLEOTIDE SEQUENCE [LARGE SCALE GENOMIC DNA]</scope>
    <source>
        <strain evidence="3">TK-2024</strain>
        <tissue evidence="3">Old leaves</tissue>
    </source>
</reference>
<evidence type="ECO:0008006" key="5">
    <source>
        <dbReference type="Google" id="ProtNLM"/>
    </source>
</evidence>
<dbReference type="PANTHER" id="PTHR33144">
    <property type="entry name" value="OS10G0409366 PROTEIN-RELATED"/>
    <property type="match status" value="1"/>
</dbReference>
<feature type="region of interest" description="Disordered" evidence="2">
    <location>
        <begin position="90"/>
        <end position="129"/>
    </location>
</feature>
<keyword evidence="4" id="KW-1185">Reference proteome</keyword>